<keyword evidence="2" id="KW-0547">Nucleotide-binding</keyword>
<protein>
    <submittedName>
        <fullName evidence="5">ABC transporter ATP-binding protein</fullName>
    </submittedName>
</protein>
<evidence type="ECO:0000256" key="2">
    <source>
        <dbReference type="ARBA" id="ARBA00022741"/>
    </source>
</evidence>
<dbReference type="PROSITE" id="PS50893">
    <property type="entry name" value="ABC_TRANSPORTER_2"/>
    <property type="match status" value="1"/>
</dbReference>
<accession>A0ABW9F6G8</accession>
<dbReference type="PROSITE" id="PS00211">
    <property type="entry name" value="ABC_TRANSPORTER_1"/>
    <property type="match status" value="1"/>
</dbReference>
<gene>
    <name evidence="5" type="ORF">ABGF40_04260</name>
</gene>
<dbReference type="InterPro" id="IPR017871">
    <property type="entry name" value="ABC_transporter-like_CS"/>
</dbReference>
<dbReference type="RefSeq" id="WP_408105831.1">
    <property type="nucleotide sequence ID" value="NZ_JBFNFH010000007.1"/>
</dbReference>
<dbReference type="InterPro" id="IPR051782">
    <property type="entry name" value="ABC_Transporter_VariousFunc"/>
</dbReference>
<sequence length="239" mass="26635">MILVKNLKKDFGNKVAVNDISFEVKDGEILGFLGPNGAGKTTTISMIVGLLEPTSGIIEVNGIDAINNSYESKKKIAFLPDNPEIYENMSGRKFVTFVANIYGMDKDSRDAKIEELAKKFGLQDDIDALISTYSHGMKQKIALISALVHDPEVLILDEPMVGLDPQSAFNLKELMRERCNRGKSVFFSSHVMEVVEKICDRIIIIKHGNIIAQGTIEQLKQHSNYEGDLEKLFLELTND</sequence>
<keyword evidence="1" id="KW-0813">Transport</keyword>
<dbReference type="GO" id="GO:0005524">
    <property type="term" value="F:ATP binding"/>
    <property type="evidence" value="ECO:0007669"/>
    <property type="project" value="UniProtKB-KW"/>
</dbReference>
<keyword evidence="6" id="KW-1185">Reference proteome</keyword>
<dbReference type="InterPro" id="IPR003593">
    <property type="entry name" value="AAA+_ATPase"/>
</dbReference>
<dbReference type="EMBL" id="JBFNFH010000007">
    <property type="protein sequence ID" value="MFM1524879.1"/>
    <property type="molecule type" value="Genomic_DNA"/>
</dbReference>
<dbReference type="Proteomes" id="UP001629536">
    <property type="component" value="Unassembled WGS sequence"/>
</dbReference>
<comment type="caution">
    <text evidence="5">The sequence shown here is derived from an EMBL/GenBank/DDBJ whole genome shotgun (WGS) entry which is preliminary data.</text>
</comment>
<name>A0ABW9F6G8_9FIRM</name>
<evidence type="ECO:0000313" key="5">
    <source>
        <dbReference type="EMBL" id="MFM1524879.1"/>
    </source>
</evidence>
<dbReference type="InterPro" id="IPR027417">
    <property type="entry name" value="P-loop_NTPase"/>
</dbReference>
<dbReference type="PANTHER" id="PTHR42939">
    <property type="entry name" value="ABC TRANSPORTER ATP-BINDING PROTEIN ALBC-RELATED"/>
    <property type="match status" value="1"/>
</dbReference>
<evidence type="ECO:0000256" key="1">
    <source>
        <dbReference type="ARBA" id="ARBA00022448"/>
    </source>
</evidence>
<feature type="domain" description="ABC transporter" evidence="4">
    <location>
        <begin position="2"/>
        <end position="232"/>
    </location>
</feature>
<dbReference type="SMART" id="SM00382">
    <property type="entry name" value="AAA"/>
    <property type="match status" value="1"/>
</dbReference>
<dbReference type="PANTHER" id="PTHR42939:SF1">
    <property type="entry name" value="ABC TRANSPORTER ATP-BINDING PROTEIN ALBC-RELATED"/>
    <property type="match status" value="1"/>
</dbReference>
<evidence type="ECO:0000259" key="4">
    <source>
        <dbReference type="PROSITE" id="PS50893"/>
    </source>
</evidence>
<evidence type="ECO:0000313" key="6">
    <source>
        <dbReference type="Proteomes" id="UP001629536"/>
    </source>
</evidence>
<dbReference type="CDD" id="cd03230">
    <property type="entry name" value="ABC_DR_subfamily_A"/>
    <property type="match status" value="1"/>
</dbReference>
<evidence type="ECO:0000256" key="3">
    <source>
        <dbReference type="ARBA" id="ARBA00022840"/>
    </source>
</evidence>
<dbReference type="InterPro" id="IPR003439">
    <property type="entry name" value="ABC_transporter-like_ATP-bd"/>
</dbReference>
<organism evidence="5 6">
    <name type="scientific">Helcococcus bovis</name>
    <dbReference type="NCBI Taxonomy" id="3153252"/>
    <lineage>
        <taxon>Bacteria</taxon>
        <taxon>Bacillati</taxon>
        <taxon>Bacillota</taxon>
        <taxon>Tissierellia</taxon>
        <taxon>Tissierellales</taxon>
        <taxon>Peptoniphilaceae</taxon>
        <taxon>Helcococcus</taxon>
    </lineage>
</organism>
<reference evidence="5 6" key="1">
    <citation type="journal article" date="2024" name="Front. Microbiol.">
        <title>Pangenomic and biochemical analyses of Helcococcus ovis reveal widespread tetracycline resistance and a novel bacterial species, Helcococcus bovis.</title>
        <authorList>
            <person name="Cunha F."/>
            <person name="Zhai Y."/>
            <person name="Casaro S."/>
            <person name="Jones K.L."/>
            <person name="Hernandez M."/>
            <person name="Bisinotto R.S."/>
            <person name="Kariyawasam S."/>
            <person name="Brown M.B."/>
            <person name="Phillips A."/>
            <person name="Jeong K.C."/>
            <person name="Galvao K.N."/>
        </authorList>
    </citation>
    <scope>NUCLEOTIDE SEQUENCE [LARGE SCALE GENOMIC DNA]</scope>
    <source>
        <strain evidence="5 6">KG197</strain>
    </source>
</reference>
<dbReference type="Pfam" id="PF00005">
    <property type="entry name" value="ABC_tran"/>
    <property type="match status" value="1"/>
</dbReference>
<dbReference type="SUPFAM" id="SSF52540">
    <property type="entry name" value="P-loop containing nucleoside triphosphate hydrolases"/>
    <property type="match status" value="1"/>
</dbReference>
<keyword evidence="3 5" id="KW-0067">ATP-binding</keyword>
<proteinExistence type="predicted"/>
<dbReference type="Gene3D" id="3.40.50.300">
    <property type="entry name" value="P-loop containing nucleotide triphosphate hydrolases"/>
    <property type="match status" value="1"/>
</dbReference>